<accession>A0A7W0HMW5</accession>
<dbReference type="Proteomes" id="UP000530928">
    <property type="component" value="Unassembled WGS sequence"/>
</dbReference>
<organism evidence="1 2">
    <name type="scientific">Nonomuraea soli</name>
    <dbReference type="NCBI Taxonomy" id="1032476"/>
    <lineage>
        <taxon>Bacteria</taxon>
        <taxon>Bacillati</taxon>
        <taxon>Actinomycetota</taxon>
        <taxon>Actinomycetes</taxon>
        <taxon>Streptosporangiales</taxon>
        <taxon>Streptosporangiaceae</taxon>
        <taxon>Nonomuraea</taxon>
    </lineage>
</organism>
<protein>
    <submittedName>
        <fullName evidence="1">Uncharacterized protein</fullName>
    </submittedName>
</protein>
<comment type="caution">
    <text evidence="1">The sequence shown here is derived from an EMBL/GenBank/DDBJ whole genome shotgun (WGS) entry which is preliminary data.</text>
</comment>
<sequence length="39" mass="4339">MRKNARTKAALAALTSDDRAIGITFLIKLRPNLAQISIW</sequence>
<evidence type="ECO:0000313" key="1">
    <source>
        <dbReference type="EMBL" id="MBA2889195.1"/>
    </source>
</evidence>
<dbReference type="EMBL" id="JACDUR010000001">
    <property type="protein sequence ID" value="MBA2889195.1"/>
    <property type="molecule type" value="Genomic_DNA"/>
</dbReference>
<dbReference type="AlphaFoldDB" id="A0A7W0HMW5"/>
<name>A0A7W0HMW5_9ACTN</name>
<reference evidence="1 2" key="1">
    <citation type="submission" date="2020-07" db="EMBL/GenBank/DDBJ databases">
        <title>Genomic Encyclopedia of Type Strains, Phase IV (KMG-IV): sequencing the most valuable type-strain genomes for metagenomic binning, comparative biology and taxonomic classification.</title>
        <authorList>
            <person name="Goeker M."/>
        </authorList>
    </citation>
    <scope>NUCLEOTIDE SEQUENCE [LARGE SCALE GENOMIC DNA]</scope>
    <source>
        <strain evidence="1 2">DSM 45533</strain>
    </source>
</reference>
<gene>
    <name evidence="1" type="ORF">HNR30_000530</name>
</gene>
<evidence type="ECO:0000313" key="2">
    <source>
        <dbReference type="Proteomes" id="UP000530928"/>
    </source>
</evidence>
<proteinExistence type="predicted"/>
<keyword evidence="2" id="KW-1185">Reference proteome</keyword>